<dbReference type="SUPFAM" id="SSF54211">
    <property type="entry name" value="Ribosomal protein S5 domain 2-like"/>
    <property type="match status" value="1"/>
</dbReference>
<evidence type="ECO:0000256" key="2">
    <source>
        <dbReference type="ARBA" id="ARBA00001946"/>
    </source>
</evidence>
<dbReference type="Pfam" id="PF00204">
    <property type="entry name" value="DNA_gyraseB"/>
    <property type="match status" value="1"/>
</dbReference>
<dbReference type="InterPro" id="IPR006171">
    <property type="entry name" value="TOPRIM_dom"/>
</dbReference>
<evidence type="ECO:0000256" key="4">
    <source>
        <dbReference type="ARBA" id="ARBA00022741"/>
    </source>
</evidence>
<dbReference type="PROSITE" id="PS50880">
    <property type="entry name" value="TOPRIM"/>
    <property type="match status" value="1"/>
</dbReference>
<comment type="caution">
    <text evidence="11">The sequence shown here is derived from an EMBL/GenBank/DDBJ whole genome shotgun (WGS) entry which is preliminary data.</text>
</comment>
<dbReference type="Pfam" id="PF00149">
    <property type="entry name" value="Metallophos"/>
    <property type="match status" value="1"/>
</dbReference>
<dbReference type="InterPro" id="IPR003594">
    <property type="entry name" value="HATPase_dom"/>
</dbReference>
<keyword evidence="7 9" id="KW-0238">DNA-binding</keyword>
<dbReference type="PRINTS" id="PR00418">
    <property type="entry name" value="TPI2FAMILY"/>
</dbReference>
<evidence type="ECO:0000256" key="9">
    <source>
        <dbReference type="RuleBase" id="RU362094"/>
    </source>
</evidence>
<dbReference type="EMBL" id="CAJNIZ010020668">
    <property type="protein sequence ID" value="CAE7444054.1"/>
    <property type="molecule type" value="Genomic_DNA"/>
</dbReference>
<comment type="subunit">
    <text evidence="9">Homodimer.</text>
</comment>
<accession>A0A812RM15</accession>
<dbReference type="SMART" id="SM00387">
    <property type="entry name" value="HATPase_c"/>
    <property type="match status" value="1"/>
</dbReference>
<dbReference type="FunFam" id="3.30.565.10:FF:000002">
    <property type="entry name" value="DNA gyrase subunit B"/>
    <property type="match status" value="1"/>
</dbReference>
<dbReference type="HAMAP" id="MF_00938">
    <property type="entry name" value="ParE_type1"/>
    <property type="match status" value="1"/>
</dbReference>
<dbReference type="PRINTS" id="PR01098">
    <property type="entry name" value="TOPISMRASE4B"/>
</dbReference>
<evidence type="ECO:0000256" key="3">
    <source>
        <dbReference type="ARBA" id="ARBA00022723"/>
    </source>
</evidence>
<feature type="domain" description="Toprim" evidence="10">
    <location>
        <begin position="786"/>
        <end position="899"/>
    </location>
</feature>
<dbReference type="InterPro" id="IPR002288">
    <property type="entry name" value="DNA_gyrase_B_C"/>
</dbReference>
<dbReference type="FunFam" id="3.40.50.670:FF:000003">
    <property type="entry name" value="DNA topoisomerase 4 subunit B"/>
    <property type="match status" value="1"/>
</dbReference>
<dbReference type="SUPFAM" id="SSF55874">
    <property type="entry name" value="ATPase domain of HSP90 chaperone/DNA topoisomerase II/histidine kinase"/>
    <property type="match status" value="1"/>
</dbReference>
<dbReference type="InterPro" id="IPR014721">
    <property type="entry name" value="Ribsml_uS5_D2-typ_fold_subgr"/>
</dbReference>
<dbReference type="Gene3D" id="3.30.230.10">
    <property type="match status" value="1"/>
</dbReference>
<keyword evidence="6" id="KW-0460">Magnesium</keyword>
<dbReference type="GO" id="GO:0006265">
    <property type="term" value="P:DNA topological change"/>
    <property type="evidence" value="ECO:0007669"/>
    <property type="project" value="UniProtKB-UniRule"/>
</dbReference>
<dbReference type="GO" id="GO:0005694">
    <property type="term" value="C:chromosome"/>
    <property type="evidence" value="ECO:0007669"/>
    <property type="project" value="InterPro"/>
</dbReference>
<evidence type="ECO:0000313" key="11">
    <source>
        <dbReference type="EMBL" id="CAE7444054.1"/>
    </source>
</evidence>
<dbReference type="GO" id="GO:0003677">
    <property type="term" value="F:DNA binding"/>
    <property type="evidence" value="ECO:0007669"/>
    <property type="project" value="UniProtKB-UniRule"/>
</dbReference>
<dbReference type="InterPro" id="IPR036890">
    <property type="entry name" value="HATPase_C_sf"/>
</dbReference>
<evidence type="ECO:0000256" key="5">
    <source>
        <dbReference type="ARBA" id="ARBA00022840"/>
    </source>
</evidence>
<dbReference type="Proteomes" id="UP000649617">
    <property type="component" value="Unassembled WGS sequence"/>
</dbReference>
<evidence type="ECO:0000256" key="1">
    <source>
        <dbReference type="ARBA" id="ARBA00000185"/>
    </source>
</evidence>
<comment type="catalytic activity">
    <reaction evidence="1 9">
        <text>ATP-dependent breakage, passage and rejoining of double-stranded DNA.</text>
        <dbReference type="EC" id="5.6.2.2"/>
    </reaction>
</comment>
<keyword evidence="3" id="KW-0479">Metal-binding</keyword>
<comment type="cofactor">
    <cofactor evidence="2">
        <name>Mg(2+)</name>
        <dbReference type="ChEBI" id="CHEBI:18420"/>
    </cofactor>
</comment>
<dbReference type="InterPro" id="IPR005737">
    <property type="entry name" value="TopoIV_B_Gneg"/>
</dbReference>
<dbReference type="Pfam" id="PF06853">
    <property type="entry name" value="DUF1249"/>
    <property type="match status" value="1"/>
</dbReference>
<dbReference type="InterPro" id="IPR018522">
    <property type="entry name" value="TopoIIA_CS"/>
</dbReference>
<dbReference type="Pfam" id="PF02518">
    <property type="entry name" value="HATPase_c"/>
    <property type="match status" value="1"/>
</dbReference>
<dbReference type="PANTHER" id="PTHR45866">
    <property type="entry name" value="DNA GYRASE/TOPOISOMERASE SUBUNIT B"/>
    <property type="match status" value="1"/>
</dbReference>
<comment type="similarity">
    <text evidence="9">Belongs to the type II topoisomerase family.</text>
</comment>
<dbReference type="PANTHER" id="PTHR45866:SF4">
    <property type="entry name" value="DNA TOPOISOMERASE 4 SUBUNIT B"/>
    <property type="match status" value="1"/>
</dbReference>
<evidence type="ECO:0000256" key="7">
    <source>
        <dbReference type="ARBA" id="ARBA00023125"/>
    </source>
</evidence>
<reference evidence="11" key="1">
    <citation type="submission" date="2021-02" db="EMBL/GenBank/DDBJ databases">
        <authorList>
            <person name="Dougan E. K."/>
            <person name="Rhodes N."/>
            <person name="Thang M."/>
            <person name="Chan C."/>
        </authorList>
    </citation>
    <scope>NUCLEOTIDE SEQUENCE</scope>
</reference>
<dbReference type="InterPro" id="IPR004843">
    <property type="entry name" value="Calcineurin-like_PHP"/>
</dbReference>
<evidence type="ECO:0000256" key="8">
    <source>
        <dbReference type="ARBA" id="ARBA00023235"/>
    </source>
</evidence>
<dbReference type="InterPro" id="IPR029052">
    <property type="entry name" value="Metallo-depent_PP-like"/>
</dbReference>
<dbReference type="SMART" id="SM00433">
    <property type="entry name" value="TOP2c"/>
    <property type="match status" value="1"/>
</dbReference>
<evidence type="ECO:0000313" key="12">
    <source>
        <dbReference type="Proteomes" id="UP000649617"/>
    </source>
</evidence>
<dbReference type="PROSITE" id="PS00177">
    <property type="entry name" value="TOPOISOMERASE_II"/>
    <property type="match status" value="1"/>
</dbReference>
<dbReference type="Gene3D" id="3.40.50.670">
    <property type="match status" value="1"/>
</dbReference>
<evidence type="ECO:0000256" key="6">
    <source>
        <dbReference type="ARBA" id="ARBA00022842"/>
    </source>
</evidence>
<organism evidence="11 12">
    <name type="scientific">Symbiodinium pilosum</name>
    <name type="common">Dinoflagellate</name>
    <dbReference type="NCBI Taxonomy" id="2952"/>
    <lineage>
        <taxon>Eukaryota</taxon>
        <taxon>Sar</taxon>
        <taxon>Alveolata</taxon>
        <taxon>Dinophyceae</taxon>
        <taxon>Suessiales</taxon>
        <taxon>Symbiodiniaceae</taxon>
        <taxon>Symbiodinium</taxon>
    </lineage>
</organism>
<keyword evidence="8 9" id="KW-0413">Isomerase</keyword>
<dbReference type="InterPro" id="IPR020568">
    <property type="entry name" value="Ribosomal_Su5_D2-typ_SF"/>
</dbReference>
<comment type="function">
    <text evidence="9">Control of topological states of DNA by transient breakage and subsequent rejoining of DNA strands. Topoisomerase II makes double-strand breaks.</text>
</comment>
<dbReference type="SUPFAM" id="SSF56300">
    <property type="entry name" value="Metallo-dependent phosphatases"/>
    <property type="match status" value="1"/>
</dbReference>
<dbReference type="EC" id="5.6.2.2" evidence="9"/>
<proteinExistence type="inferred from homology"/>
<dbReference type="Pfam" id="PF00986">
    <property type="entry name" value="DNA_gyraseB_C"/>
    <property type="match status" value="1"/>
</dbReference>
<protein>
    <recommendedName>
        <fullName evidence="9">DNA topoisomerase 2</fullName>
        <ecNumber evidence="9">5.6.2.2</ecNumber>
    </recommendedName>
</protein>
<dbReference type="GO" id="GO:0003918">
    <property type="term" value="F:DNA topoisomerase type II (double strand cut, ATP-hydrolyzing) activity"/>
    <property type="evidence" value="ECO:0007669"/>
    <property type="project" value="UniProtKB-UniRule"/>
</dbReference>
<dbReference type="OrthoDB" id="276498at2759"/>
<name>A0A812RM15_SYMPI</name>
<keyword evidence="5 9" id="KW-0067">ATP-binding</keyword>
<keyword evidence="4 9" id="KW-0547">Nucleotide-binding</keyword>
<dbReference type="Gene3D" id="3.60.21.10">
    <property type="match status" value="1"/>
</dbReference>
<dbReference type="GO" id="GO:0005524">
    <property type="term" value="F:ATP binding"/>
    <property type="evidence" value="ECO:0007669"/>
    <property type="project" value="UniProtKB-UniRule"/>
</dbReference>
<dbReference type="AlphaFoldDB" id="A0A812RM15"/>
<keyword evidence="9" id="KW-0799">Topoisomerase</keyword>
<dbReference type="InterPro" id="IPR013760">
    <property type="entry name" value="Topo_IIA-like_dom_sf"/>
</dbReference>
<sequence>MAECDANYHRLMQLFPNLREQPEQRIGLPLTALDAQVVFQVLEKGPYTTLLSMQVDSDEKWTKMAAAPAMTVRVYHDARSAEVVSYQAQNRFHGKYEYPNQRMRQRDEKVQLNRFLGEFLTLCLAHGAVAEPVSGGMGLNVLHITDCHLVAPDTTLLGVDTQASLEAVLAQACAQQTPAAVIASGDLAHDARRDVYQRFVHTLRRFTAAPLLCLPGNHDVLSEMQAADLPMAPLALADWDIVSLDSHEDDAPQALVREADRLQTGAQIRDARGDHVLLATHHPVVAINSPWLDKDRIKNAVELVSSLAEQSTRAGESRLRAVVFGHAHQCVADSVAAVPVFGTPSTCFQFAPGSTTFTVDTSSPGYRWLSLSNDGRIETQVFTVVLSGLEPVRRRPGMYTDTTRPNHLIQEVVDNSVDEAIAGHAREIEVTLYKNGGIEVIDDGRGMPVDIHPEHKVSGVELILTRLHAGGKFDNENYSFSGGLHGVGVSVVNALSEHLEVEIKRDGNLYRQTYAKGAPTSKLKVVDSVGKRNTGTRILFIPEASYFDSPNISVPRLRHLLRAKAVLCPGLRVSLAQEGKPDENESWYFEEGLKGYLDNALAGADTVPAETILHSAQGNSEAVEFAVKWVVDGGELITESYVNLIPTAQGGTHVNGLRSGLNDALKEFCEFRDLLPRGVKLTGEDLWEQCSYVLSAKMGDPQFAGQTKEKLSSRQSAAFISGVAKDAFSLWLNEHPEAGEQIAEIAINNAQKRVQASKKVARKKITAGPALPGKLADCSGQDADRAELFLVEGDSAGGSAKQARDREFQAVLPLRGKILNTWEVDSSQVLASSEVHDIAIALGVDPGSNDIQGLRYNKVCILADADSDGLHIATLLCALFVKHFRSLVEAGHIYVAMPPLYRIDIGKEVFYALDESEKDGVMDRIAAEKKRGTPMVQRFKGLGEMNPLQLRETTMDPDTRRLVRLSIEGDNKTEETMDMLLAKKRASDRRVWLESKGDQADLP</sequence>
<dbReference type="InterPro" id="IPR013506">
    <property type="entry name" value="Topo_IIA_bsu_dom2"/>
</dbReference>
<dbReference type="CDD" id="cd16928">
    <property type="entry name" value="HATPase_GyrB-like"/>
    <property type="match status" value="1"/>
</dbReference>
<dbReference type="InterPro" id="IPR009659">
    <property type="entry name" value="DUF1249"/>
</dbReference>
<keyword evidence="12" id="KW-1185">Reference proteome</keyword>
<gene>
    <name evidence="11" type="primary">parE</name>
    <name evidence="11" type="ORF">SPIL2461_LOCUS10813</name>
</gene>
<dbReference type="GO" id="GO:0016787">
    <property type="term" value="F:hydrolase activity"/>
    <property type="evidence" value="ECO:0007669"/>
    <property type="project" value="InterPro"/>
</dbReference>
<dbReference type="SUPFAM" id="SSF56719">
    <property type="entry name" value="Type II DNA topoisomerase"/>
    <property type="match status" value="1"/>
</dbReference>
<evidence type="ECO:0000259" key="10">
    <source>
        <dbReference type="PROSITE" id="PS50880"/>
    </source>
</evidence>
<dbReference type="Gene3D" id="3.30.565.10">
    <property type="entry name" value="Histidine kinase-like ATPase, C-terminal domain"/>
    <property type="match status" value="1"/>
</dbReference>
<dbReference type="GO" id="GO:0046872">
    <property type="term" value="F:metal ion binding"/>
    <property type="evidence" value="ECO:0007669"/>
    <property type="project" value="UniProtKB-KW"/>
</dbReference>
<dbReference type="CDD" id="cd00822">
    <property type="entry name" value="TopoII_Trans_DNA_gyrase"/>
    <property type="match status" value="1"/>
</dbReference>
<dbReference type="InterPro" id="IPR001241">
    <property type="entry name" value="Topo_IIA"/>
</dbReference>
<dbReference type="Pfam" id="PF01751">
    <property type="entry name" value="Toprim"/>
    <property type="match status" value="1"/>
</dbReference>
<dbReference type="NCBIfam" id="TIGR01055">
    <property type="entry name" value="parE_Gneg"/>
    <property type="match status" value="1"/>
</dbReference>
<dbReference type="InterPro" id="IPR013759">
    <property type="entry name" value="Topo_IIA_B_C"/>
</dbReference>